<comment type="similarity">
    <text evidence="10">Belongs to the peptidase M48 family.</text>
</comment>
<evidence type="ECO:0000313" key="14">
    <source>
        <dbReference type="Proteomes" id="UP000011863"/>
    </source>
</evidence>
<evidence type="ECO:0000256" key="7">
    <source>
        <dbReference type="ARBA" id="ARBA00022989"/>
    </source>
</evidence>
<evidence type="ECO:0000256" key="2">
    <source>
        <dbReference type="ARBA" id="ARBA00022670"/>
    </source>
</evidence>
<evidence type="ECO:0000256" key="8">
    <source>
        <dbReference type="ARBA" id="ARBA00023049"/>
    </source>
</evidence>
<proteinExistence type="inferred from homology"/>
<feature type="domain" description="Peptidase M48" evidence="12">
    <location>
        <begin position="91"/>
        <end position="288"/>
    </location>
</feature>
<keyword evidence="14" id="KW-1185">Reference proteome</keyword>
<evidence type="ECO:0000256" key="5">
    <source>
        <dbReference type="ARBA" id="ARBA00022801"/>
    </source>
</evidence>
<feature type="transmembrane region" description="Helical" evidence="11">
    <location>
        <begin position="43"/>
        <end position="61"/>
    </location>
</feature>
<dbReference type="Pfam" id="PF01435">
    <property type="entry name" value="Peptidase_M48"/>
    <property type="match status" value="1"/>
</dbReference>
<evidence type="ECO:0000256" key="6">
    <source>
        <dbReference type="ARBA" id="ARBA00022833"/>
    </source>
</evidence>
<dbReference type="EMBL" id="AP012057">
    <property type="protein sequence ID" value="BAN03707.1"/>
    <property type="molecule type" value="Genomic_DNA"/>
</dbReference>
<evidence type="ECO:0000259" key="12">
    <source>
        <dbReference type="Pfam" id="PF01435"/>
    </source>
</evidence>
<dbReference type="GO" id="GO:0046872">
    <property type="term" value="F:metal ion binding"/>
    <property type="evidence" value="ECO:0007669"/>
    <property type="project" value="UniProtKB-KW"/>
</dbReference>
<gene>
    <name evidence="13" type="ORF">YM304_33930</name>
</gene>
<evidence type="ECO:0000256" key="9">
    <source>
        <dbReference type="ARBA" id="ARBA00023136"/>
    </source>
</evidence>
<evidence type="ECO:0000256" key="10">
    <source>
        <dbReference type="RuleBase" id="RU003983"/>
    </source>
</evidence>
<evidence type="ECO:0000313" key="13">
    <source>
        <dbReference type="EMBL" id="BAN03707.1"/>
    </source>
</evidence>
<dbReference type="InterPro" id="IPR050083">
    <property type="entry name" value="HtpX_protease"/>
</dbReference>
<accession>A0A6C7EAF1</accession>
<protein>
    <submittedName>
        <fullName evidence="13">Peptidase M48 family protein</fullName>
    </submittedName>
</protein>
<organism evidence="13 14">
    <name type="scientific">Ilumatobacter coccineus (strain NBRC 103263 / KCTC 29153 / YM16-304)</name>
    <dbReference type="NCBI Taxonomy" id="1313172"/>
    <lineage>
        <taxon>Bacteria</taxon>
        <taxon>Bacillati</taxon>
        <taxon>Actinomycetota</taxon>
        <taxon>Acidimicrobiia</taxon>
        <taxon>Acidimicrobiales</taxon>
        <taxon>Ilumatobacteraceae</taxon>
        <taxon>Ilumatobacter</taxon>
    </lineage>
</organism>
<dbReference type="Proteomes" id="UP000011863">
    <property type="component" value="Chromosome"/>
</dbReference>
<evidence type="ECO:0000256" key="1">
    <source>
        <dbReference type="ARBA" id="ARBA00022475"/>
    </source>
</evidence>
<keyword evidence="3 11" id="KW-0812">Transmembrane</keyword>
<feature type="transmembrane region" description="Helical" evidence="11">
    <location>
        <begin position="12"/>
        <end position="37"/>
    </location>
</feature>
<keyword evidence="9 11" id="KW-0472">Membrane</keyword>
<keyword evidence="5 10" id="KW-0378">Hydrolase</keyword>
<dbReference type="AlphaFoldDB" id="A0A6C7EAF1"/>
<keyword evidence="1" id="KW-1003">Cell membrane</keyword>
<keyword evidence="2 10" id="KW-0645">Protease</keyword>
<keyword evidence="8 10" id="KW-0482">Metalloprotease</keyword>
<keyword evidence="6 10" id="KW-0862">Zinc</keyword>
<comment type="cofactor">
    <cofactor evidence="10">
        <name>Zn(2+)</name>
        <dbReference type="ChEBI" id="CHEBI:29105"/>
    </cofactor>
    <text evidence="10">Binds 1 zinc ion per subunit.</text>
</comment>
<name>A0A6C7EAF1_ILUCY</name>
<dbReference type="GO" id="GO:0004222">
    <property type="term" value="F:metalloendopeptidase activity"/>
    <property type="evidence" value="ECO:0007669"/>
    <property type="project" value="InterPro"/>
</dbReference>
<reference evidence="13 14" key="1">
    <citation type="journal article" date="2013" name="Int. J. Syst. Evol. Microbiol.">
        <title>Ilumatobacter nonamiense sp. nov. and Ilumatobacter coccineum sp. nov., isolated from seashore sand.</title>
        <authorList>
            <person name="Matsumoto A."/>
            <person name="Kasai H."/>
            <person name="Matsuo Y."/>
            <person name="Shizuri Y."/>
            <person name="Ichikawa N."/>
            <person name="Fujita N."/>
            <person name="Omura S."/>
            <person name="Takahashi Y."/>
        </authorList>
    </citation>
    <scope>NUCLEOTIDE SEQUENCE [LARGE SCALE GENOMIC DNA]</scope>
    <source>
        <strain evidence="14">NBRC 103263 / KCTC 29153 / YM16-304</strain>
    </source>
</reference>
<evidence type="ECO:0000256" key="3">
    <source>
        <dbReference type="ARBA" id="ARBA00022692"/>
    </source>
</evidence>
<dbReference type="InterPro" id="IPR001915">
    <property type="entry name" value="Peptidase_M48"/>
</dbReference>
<keyword evidence="7 11" id="KW-1133">Transmembrane helix</keyword>
<dbReference type="Gene3D" id="3.30.2010.10">
    <property type="entry name" value="Metalloproteases ('zincins'), catalytic domain"/>
    <property type="match status" value="1"/>
</dbReference>
<evidence type="ECO:0000256" key="4">
    <source>
        <dbReference type="ARBA" id="ARBA00022723"/>
    </source>
</evidence>
<sequence length="295" mass="32020">MTPRGRKVERSAVWAIVPVLAMVPFSLLALYVMWLPVGWLTPLAFRWVVLVFAALGSLLFIRPFQVSVLTPLLGARRPTPSEADTIEPLWTAIAEANSLSPDRYVVRIVDSDELNAFACGGHLVVVTTFAIERLSRAELQGVLAHEISHHLGLHTVSITIGHWLSAPPLLLARVGFYLENVAVAASRSFGERSPLVDAASTVVASLMRGASWIFTAGLRAADALANIVGHEAEFEADQRAVAMGFGRELASALRRVLAGAHVPRPIGWRARIAASHPPARTRVARIEALLRHPAR</sequence>
<dbReference type="KEGG" id="aym:YM304_33930"/>
<dbReference type="PANTHER" id="PTHR43221:SF2">
    <property type="entry name" value="PROTEASE HTPX HOMOLOG"/>
    <property type="match status" value="1"/>
</dbReference>
<evidence type="ECO:0000256" key="11">
    <source>
        <dbReference type="SAM" id="Phobius"/>
    </source>
</evidence>
<dbReference type="PANTHER" id="PTHR43221">
    <property type="entry name" value="PROTEASE HTPX"/>
    <property type="match status" value="1"/>
</dbReference>
<keyword evidence="4" id="KW-0479">Metal-binding</keyword>
<dbReference type="GO" id="GO:0006508">
    <property type="term" value="P:proteolysis"/>
    <property type="evidence" value="ECO:0007669"/>
    <property type="project" value="UniProtKB-KW"/>
</dbReference>